<sequence length="327" mass="38132">MDSATHFVIGLGLAGLAHIDPVIANDSTAMVAVLFGTSIGSQIPDSDSVFRLKNNAAYIRMHRGISHSIPLLVIWTALITLTIMLFVHGLPFWHIAMWVGIAVFVHVFMDLFNTYGTQMLWPFSKKWISWNIIHIFDPFIFGTHVIAIVIWAIRWSEPAVIFPFLYILIGLYYIWRTLAHQVIERNLYHKDHTYLNGDKYYLIPTIQIGNWNIVKRRADASYQLGELKRGRLNWIDQVDCHQHPAVEQSKLHPDIQALLYFTSFACAEVREHDYGFEVRWVDVRYRHRKQYPFVAVLLMDHQYQTIGSYIGWLNEEKLEKKLGMNFQ</sequence>
<dbReference type="InterPro" id="IPR053170">
    <property type="entry name" value="Transcription_regulator"/>
</dbReference>
<dbReference type="GO" id="GO:0016787">
    <property type="term" value="F:hydrolase activity"/>
    <property type="evidence" value="ECO:0007669"/>
    <property type="project" value="UniProtKB-KW"/>
</dbReference>
<dbReference type="EMBL" id="SKFG01000016">
    <property type="protein sequence ID" value="TCZ75861.1"/>
    <property type="molecule type" value="Genomic_DNA"/>
</dbReference>
<dbReference type="RefSeq" id="WP_132419050.1">
    <property type="nucleotide sequence ID" value="NZ_SKFG01000016.1"/>
</dbReference>
<dbReference type="Proteomes" id="UP000295418">
    <property type="component" value="Unassembled WGS sequence"/>
</dbReference>
<dbReference type="AlphaFoldDB" id="A0A4R4ECG9"/>
<keyword evidence="3" id="KW-1185">Reference proteome</keyword>
<feature type="transmembrane region" description="Helical" evidence="1">
    <location>
        <begin position="127"/>
        <end position="153"/>
    </location>
</feature>
<evidence type="ECO:0000313" key="2">
    <source>
        <dbReference type="EMBL" id="TCZ75861.1"/>
    </source>
</evidence>
<dbReference type="OrthoDB" id="110250at2"/>
<feature type="transmembrane region" description="Helical" evidence="1">
    <location>
        <begin position="95"/>
        <end position="115"/>
    </location>
</feature>
<organism evidence="2 3">
    <name type="scientific">Paenibacillus albiflavus</name>
    <dbReference type="NCBI Taxonomy" id="2545760"/>
    <lineage>
        <taxon>Bacteria</taxon>
        <taxon>Bacillati</taxon>
        <taxon>Bacillota</taxon>
        <taxon>Bacilli</taxon>
        <taxon>Bacillales</taxon>
        <taxon>Paenibacillaceae</taxon>
        <taxon>Paenibacillus</taxon>
    </lineage>
</organism>
<feature type="transmembrane region" description="Helical" evidence="1">
    <location>
        <begin position="69"/>
        <end position="89"/>
    </location>
</feature>
<dbReference type="InterPro" id="IPR007404">
    <property type="entry name" value="YdjM-like"/>
</dbReference>
<name>A0A4R4ECG9_9BACL</name>
<keyword evidence="1" id="KW-0472">Membrane</keyword>
<keyword evidence="1" id="KW-0812">Transmembrane</keyword>
<reference evidence="2 3" key="1">
    <citation type="submission" date="2019-03" db="EMBL/GenBank/DDBJ databases">
        <authorList>
            <person name="Kim M.K.M."/>
        </authorList>
    </citation>
    <scope>NUCLEOTIDE SEQUENCE [LARGE SCALE GENOMIC DNA]</scope>
    <source>
        <strain evidence="2 3">18JY21-1</strain>
    </source>
</reference>
<feature type="transmembrane region" description="Helical" evidence="1">
    <location>
        <begin position="159"/>
        <end position="175"/>
    </location>
</feature>
<evidence type="ECO:0000313" key="3">
    <source>
        <dbReference type="Proteomes" id="UP000295418"/>
    </source>
</evidence>
<dbReference type="PANTHER" id="PTHR40031:SF1">
    <property type="entry name" value="MEMBRANE-BOUND METAL-DEPENDENT HYDROLASE"/>
    <property type="match status" value="1"/>
</dbReference>
<comment type="caution">
    <text evidence="2">The sequence shown here is derived from an EMBL/GenBank/DDBJ whole genome shotgun (WGS) entry which is preliminary data.</text>
</comment>
<proteinExistence type="predicted"/>
<evidence type="ECO:0000256" key="1">
    <source>
        <dbReference type="SAM" id="Phobius"/>
    </source>
</evidence>
<keyword evidence="1" id="KW-1133">Transmembrane helix</keyword>
<gene>
    <name evidence="2" type="ORF">E0485_15920</name>
</gene>
<dbReference type="PANTHER" id="PTHR40031">
    <property type="entry name" value="HYPOTHETICAL MEMBRANE SPANNING PROTEIN"/>
    <property type="match status" value="1"/>
</dbReference>
<dbReference type="Pfam" id="PF04307">
    <property type="entry name" value="YdjM"/>
    <property type="match status" value="1"/>
</dbReference>
<protein>
    <submittedName>
        <fullName evidence="2">Metal-dependent hydrolase</fullName>
    </submittedName>
</protein>
<accession>A0A4R4ECG9</accession>
<keyword evidence="2" id="KW-0378">Hydrolase</keyword>